<sequence length="34" mass="3780">MMFLARKQRLSSGARRQSGVTLIEALVTFVILSV</sequence>
<dbReference type="EMBL" id="DMND01000242">
    <property type="protein sequence ID" value="HAN29581.1"/>
    <property type="molecule type" value="Genomic_DNA"/>
</dbReference>
<protein>
    <recommendedName>
        <fullName evidence="3">Prepilin-type N-terminal cleavage/methylation domain-containing protein</fullName>
    </recommendedName>
</protein>
<dbReference type="Proteomes" id="UP000259273">
    <property type="component" value="Unassembled WGS sequence"/>
</dbReference>
<gene>
    <name evidence="1" type="ORF">DCP75_18010</name>
</gene>
<reference evidence="1 2" key="1">
    <citation type="journal article" date="2018" name="Nat. Biotechnol.">
        <title>A standardized bacterial taxonomy based on genome phylogeny substantially revises the tree of life.</title>
        <authorList>
            <person name="Parks D.H."/>
            <person name="Chuvochina M."/>
            <person name="Waite D.W."/>
            <person name="Rinke C."/>
            <person name="Skarshewski A."/>
            <person name="Chaumeil P.A."/>
            <person name="Hugenholtz P."/>
        </authorList>
    </citation>
    <scope>NUCLEOTIDE SEQUENCE [LARGE SCALE GENOMIC DNA]</scope>
    <source>
        <strain evidence="1">UBA9158</strain>
    </source>
</reference>
<feature type="non-terminal residue" evidence="1">
    <location>
        <position position="34"/>
    </location>
</feature>
<organism evidence="1 2">
    <name type="scientific">Haliea salexigens</name>
    <dbReference type="NCBI Taxonomy" id="287487"/>
    <lineage>
        <taxon>Bacteria</taxon>
        <taxon>Pseudomonadati</taxon>
        <taxon>Pseudomonadota</taxon>
        <taxon>Gammaproteobacteria</taxon>
        <taxon>Cellvibrionales</taxon>
        <taxon>Halieaceae</taxon>
        <taxon>Haliea</taxon>
    </lineage>
</organism>
<evidence type="ECO:0008006" key="3">
    <source>
        <dbReference type="Google" id="ProtNLM"/>
    </source>
</evidence>
<dbReference type="InterPro" id="IPR012902">
    <property type="entry name" value="N_methyl_site"/>
</dbReference>
<proteinExistence type="predicted"/>
<evidence type="ECO:0000313" key="1">
    <source>
        <dbReference type="EMBL" id="HAN29581.1"/>
    </source>
</evidence>
<dbReference type="AlphaFoldDB" id="A0A3C1KSP2"/>
<evidence type="ECO:0000313" key="2">
    <source>
        <dbReference type="Proteomes" id="UP000259273"/>
    </source>
</evidence>
<name>A0A3C1KSP2_9GAMM</name>
<accession>A0A3C1KSP2</accession>
<dbReference type="Pfam" id="PF07963">
    <property type="entry name" value="N_methyl"/>
    <property type="match status" value="1"/>
</dbReference>
<comment type="caution">
    <text evidence="1">The sequence shown here is derived from an EMBL/GenBank/DDBJ whole genome shotgun (WGS) entry which is preliminary data.</text>
</comment>